<dbReference type="GO" id="GO:0031957">
    <property type="term" value="F:very long-chain fatty acid-CoA ligase activity"/>
    <property type="evidence" value="ECO:0007669"/>
    <property type="project" value="TreeGrafter"/>
</dbReference>
<dbReference type="SUPFAM" id="SSF56801">
    <property type="entry name" value="Acetyl-CoA synthetase-like"/>
    <property type="match status" value="1"/>
</dbReference>
<dbReference type="GO" id="GO:0044550">
    <property type="term" value="P:secondary metabolite biosynthetic process"/>
    <property type="evidence" value="ECO:0007669"/>
    <property type="project" value="UniProtKB-ARBA"/>
</dbReference>
<dbReference type="Pfam" id="PF00550">
    <property type="entry name" value="PP-binding"/>
    <property type="match status" value="1"/>
</dbReference>
<dbReference type="Gene3D" id="3.40.50.12780">
    <property type="entry name" value="N-terminal domain of ligase-like"/>
    <property type="match status" value="1"/>
</dbReference>
<feature type="domain" description="Carrier" evidence="2">
    <location>
        <begin position="621"/>
        <end position="698"/>
    </location>
</feature>
<dbReference type="GeneID" id="81399023"/>
<dbReference type="InterPro" id="IPR020845">
    <property type="entry name" value="AMP-binding_CS"/>
</dbReference>
<gene>
    <name evidence="3" type="ORF">NUU61_009329</name>
</gene>
<dbReference type="InterPro" id="IPR029058">
    <property type="entry name" value="AB_hydrolase_fold"/>
</dbReference>
<name>A0A9W9JX59_9EURO</name>
<dbReference type="InterPro" id="IPR045851">
    <property type="entry name" value="AMP-bd_C_sf"/>
</dbReference>
<evidence type="ECO:0000256" key="1">
    <source>
        <dbReference type="SAM" id="MobiDB-lite"/>
    </source>
</evidence>
<dbReference type="InterPro" id="IPR000873">
    <property type="entry name" value="AMP-dep_synth/lig_dom"/>
</dbReference>
<dbReference type="SUPFAM" id="SSF47336">
    <property type="entry name" value="ACP-like"/>
    <property type="match status" value="1"/>
</dbReference>
<dbReference type="InterPro" id="IPR001031">
    <property type="entry name" value="Thioesterase"/>
</dbReference>
<dbReference type="EMBL" id="JAPMSZ010000011">
    <property type="protein sequence ID" value="KAJ5084750.1"/>
    <property type="molecule type" value="Genomic_DNA"/>
</dbReference>
<comment type="caution">
    <text evidence="3">The sequence shown here is derived from an EMBL/GenBank/DDBJ whole genome shotgun (WGS) entry which is preliminary data.</text>
</comment>
<reference evidence="3" key="1">
    <citation type="submission" date="2022-11" db="EMBL/GenBank/DDBJ databases">
        <authorList>
            <person name="Petersen C."/>
        </authorList>
    </citation>
    <scope>NUCLEOTIDE SEQUENCE</scope>
    <source>
        <strain evidence="3">IBT 34128</strain>
    </source>
</reference>
<evidence type="ECO:0000259" key="2">
    <source>
        <dbReference type="PROSITE" id="PS50075"/>
    </source>
</evidence>
<evidence type="ECO:0000313" key="4">
    <source>
        <dbReference type="Proteomes" id="UP001141434"/>
    </source>
</evidence>
<feature type="region of interest" description="Disordered" evidence="1">
    <location>
        <begin position="146"/>
        <end position="176"/>
    </location>
</feature>
<dbReference type="Gene3D" id="1.10.1200.10">
    <property type="entry name" value="ACP-like"/>
    <property type="match status" value="1"/>
</dbReference>
<dbReference type="PANTHER" id="PTHR24096:SF267">
    <property type="entry name" value="MALONATE--COA LIGASE ACSF3, MITOCHONDRIAL"/>
    <property type="match status" value="1"/>
</dbReference>
<reference evidence="3" key="2">
    <citation type="journal article" date="2023" name="IMA Fungus">
        <title>Comparative genomic study of the Penicillium genus elucidates a diverse pangenome and 15 lateral gene transfer events.</title>
        <authorList>
            <person name="Petersen C."/>
            <person name="Sorensen T."/>
            <person name="Nielsen M.R."/>
            <person name="Sondergaard T.E."/>
            <person name="Sorensen J.L."/>
            <person name="Fitzpatrick D.A."/>
            <person name="Frisvad J.C."/>
            <person name="Nielsen K.L."/>
        </authorList>
    </citation>
    <scope>NUCLEOTIDE SEQUENCE</scope>
    <source>
        <strain evidence="3">IBT 34128</strain>
    </source>
</reference>
<proteinExistence type="predicted"/>
<dbReference type="Gene3D" id="3.40.50.1820">
    <property type="entry name" value="alpha/beta hydrolase"/>
    <property type="match status" value="1"/>
</dbReference>
<keyword evidence="4" id="KW-1185">Reference proteome</keyword>
<dbReference type="InterPro" id="IPR036736">
    <property type="entry name" value="ACP-like_sf"/>
</dbReference>
<dbReference type="OrthoDB" id="10253869at2759"/>
<dbReference type="GO" id="GO:0017000">
    <property type="term" value="P:antibiotic biosynthetic process"/>
    <property type="evidence" value="ECO:0007669"/>
    <property type="project" value="UniProtKB-ARBA"/>
</dbReference>
<dbReference type="SUPFAM" id="SSF53474">
    <property type="entry name" value="alpha/beta-Hydrolases"/>
    <property type="match status" value="1"/>
</dbReference>
<organism evidence="3 4">
    <name type="scientific">Penicillium alfredii</name>
    <dbReference type="NCBI Taxonomy" id="1506179"/>
    <lineage>
        <taxon>Eukaryota</taxon>
        <taxon>Fungi</taxon>
        <taxon>Dikarya</taxon>
        <taxon>Ascomycota</taxon>
        <taxon>Pezizomycotina</taxon>
        <taxon>Eurotiomycetes</taxon>
        <taxon>Eurotiomycetidae</taxon>
        <taxon>Eurotiales</taxon>
        <taxon>Aspergillaceae</taxon>
        <taxon>Penicillium</taxon>
    </lineage>
</organism>
<dbReference type="InterPro" id="IPR009081">
    <property type="entry name" value="PP-bd_ACP"/>
</dbReference>
<dbReference type="Pfam" id="PF00975">
    <property type="entry name" value="Thioesterase"/>
    <property type="match status" value="1"/>
</dbReference>
<sequence length="982" mass="108312">MAPIPQSNIRSLLDQSANLAAGIIAYPEGDRAPPVRLSYAQLRDLATQKAAWLRDQEGFRPGGVTLVHFQRHLDNIAWFWASILAGSVPALSPPLVNTSEGRRAHFKHLHRMLQDPLVVTSRDLLSSHFGENVVLRVIAVEECDKSDSSGTISGNVEDSPKSDGPTNGLPNGETLSSGTSGIISGFVSELVKGAFNRVFHGFFGGSSLDGVAAIMLTSGSSGNSKAVCLTHQQMLASIRGKLVAMPVTEGSAVLNWIGLDHVASLMETHLLSMYAGVDQIQIQAVEVLSNPLLFLRLLSQHSVSMTFAPDFFLRKLLATLNTASKEDKQGIDLSRLLYLVSGGEPNNVDTGLRVTEHLRQLGVVPSNLITPGFGMTEICAGGIYNRQFPDIDFKSRREAGALGTCIPGIEMRLSPIDHDASTLNGQNNGTTNNVGILEVRGPVVFSRYFNNDEATKTAFTIDGWFQTGDLGTIDAQGQLKLEGRLKELININSVKYLPYEIEGAIEQARIPGVTPSFVVCFSYRQSDTSPEEIYVVYQHDYSPDDIEARMSTLHALIRTVVLFTSARPRVLPLPPGHLEKTTLGKLSRPKIQEALAQGKYEDQEEINEQILKTYRDSHFSAPRNHTEHTLMAVFKETLGLDIEMDIDMPILDTGISSVDLIQLKRAAEITFEIKDIPMITIMTNTTIRTLAAAIEQFNNSTHTGEYQAIVTLQPHGTKTPLWLFHPGVGEILIFLALAQHFPDRPIYAMRPRGFNPGEETFKNLDDLLTEYYSALKQQQPEGPYAMAGYSYGGMVAFEIAKKLEADGDSVKFLGSFDLPPHIKDVMKRLDWTGCLLHVAFFCGIIEEDRSEEMVPELRPLPQSEQLALVMAEAEPVRTAELGLTLAGLHTWTDVTFSLASIGCHYDPSGSVSSMDVFFCDPLRGVAKSRHEYRYTQLNRWESFVSDDLKFHEVDGAHYTMISPERVPKFQQTLKNVLAARGI</sequence>
<dbReference type="Proteomes" id="UP001141434">
    <property type="component" value="Unassembled WGS sequence"/>
</dbReference>
<dbReference type="AlphaFoldDB" id="A0A9W9JX59"/>
<dbReference type="RefSeq" id="XP_056508147.1">
    <property type="nucleotide sequence ID" value="XM_056659854.1"/>
</dbReference>
<dbReference type="PROSITE" id="PS50075">
    <property type="entry name" value="CARRIER"/>
    <property type="match status" value="1"/>
</dbReference>
<dbReference type="GO" id="GO:0006633">
    <property type="term" value="P:fatty acid biosynthetic process"/>
    <property type="evidence" value="ECO:0007669"/>
    <property type="project" value="TreeGrafter"/>
</dbReference>
<dbReference type="Pfam" id="PF00501">
    <property type="entry name" value="AMP-binding"/>
    <property type="match status" value="1"/>
</dbReference>
<evidence type="ECO:0000313" key="3">
    <source>
        <dbReference type="EMBL" id="KAJ5084750.1"/>
    </source>
</evidence>
<accession>A0A9W9JX59</accession>
<dbReference type="PANTHER" id="PTHR24096">
    <property type="entry name" value="LONG-CHAIN-FATTY-ACID--COA LIGASE"/>
    <property type="match status" value="1"/>
</dbReference>
<dbReference type="PROSITE" id="PS00455">
    <property type="entry name" value="AMP_BINDING"/>
    <property type="match status" value="1"/>
</dbReference>
<dbReference type="InterPro" id="IPR042099">
    <property type="entry name" value="ANL_N_sf"/>
</dbReference>
<dbReference type="Gene3D" id="3.30.300.30">
    <property type="match status" value="1"/>
</dbReference>
<protein>
    <submittedName>
        <fullName evidence="3">Thioesterase</fullName>
    </submittedName>
</protein>